<keyword evidence="1" id="KW-0808">Transferase</keyword>
<dbReference type="Pfam" id="PF05043">
    <property type="entry name" value="Mga"/>
    <property type="match status" value="1"/>
</dbReference>
<dbReference type="SUPFAM" id="SSF55804">
    <property type="entry name" value="Phoshotransferase/anion transport protein"/>
    <property type="match status" value="1"/>
</dbReference>
<dbReference type="PROSITE" id="PS51094">
    <property type="entry name" value="PTS_EIIA_TYPE_2"/>
    <property type="match status" value="1"/>
</dbReference>
<dbReference type="SUPFAM" id="SSF46785">
    <property type="entry name" value="Winged helix' DNA-binding domain"/>
    <property type="match status" value="1"/>
</dbReference>
<dbReference type="EMBL" id="FNPI01000026">
    <property type="protein sequence ID" value="SDZ65729.1"/>
    <property type="molecule type" value="Genomic_DNA"/>
</dbReference>
<dbReference type="Gene3D" id="3.40.930.10">
    <property type="entry name" value="Mannitol-specific EII, Chain A"/>
    <property type="match status" value="1"/>
</dbReference>
<evidence type="ECO:0000256" key="1">
    <source>
        <dbReference type="ARBA" id="ARBA00022679"/>
    </source>
</evidence>
<dbReference type="InterPro" id="IPR001034">
    <property type="entry name" value="DeoR_HTH"/>
</dbReference>
<dbReference type="STRING" id="1503961.SAMN05421736_12627"/>
<dbReference type="AlphaFoldDB" id="A0A1H3UV91"/>
<dbReference type="PROSITE" id="PS51000">
    <property type="entry name" value="HTH_DEOR_2"/>
    <property type="match status" value="1"/>
</dbReference>
<reference evidence="11" key="1">
    <citation type="submission" date="2016-10" db="EMBL/GenBank/DDBJ databases">
        <authorList>
            <person name="Varghese N."/>
            <person name="Submissions S."/>
        </authorList>
    </citation>
    <scope>NUCLEOTIDE SEQUENCE [LARGE SCALE GENOMIC DNA]</scope>
    <source>
        <strain evidence="11">SP</strain>
    </source>
</reference>
<dbReference type="PROSITE" id="PS51099">
    <property type="entry name" value="PTS_EIIB_TYPE_2"/>
    <property type="match status" value="1"/>
</dbReference>
<dbReference type="InterPro" id="IPR036634">
    <property type="entry name" value="PRD_sf"/>
</dbReference>
<dbReference type="InterPro" id="IPR007737">
    <property type="entry name" value="Mga_HTH"/>
</dbReference>
<dbReference type="CDD" id="cd00211">
    <property type="entry name" value="PTS_IIA_fru"/>
    <property type="match status" value="1"/>
</dbReference>
<dbReference type="InterPro" id="IPR002178">
    <property type="entry name" value="PTS_EIIA_type-2_dom"/>
</dbReference>
<evidence type="ECO:0000259" key="8">
    <source>
        <dbReference type="PROSITE" id="PS51099"/>
    </source>
</evidence>
<gene>
    <name evidence="10" type="ORF">SAMN05421736_12627</name>
</gene>
<evidence type="ECO:0000259" key="9">
    <source>
        <dbReference type="PROSITE" id="PS51372"/>
    </source>
</evidence>
<evidence type="ECO:0000256" key="5">
    <source>
        <dbReference type="ARBA" id="ARBA00023163"/>
    </source>
</evidence>
<dbReference type="CDD" id="cd05568">
    <property type="entry name" value="PTS_IIB_bgl_like"/>
    <property type="match status" value="1"/>
</dbReference>
<dbReference type="InterPro" id="IPR013011">
    <property type="entry name" value="PTS_EIIB_2"/>
</dbReference>
<dbReference type="OrthoDB" id="3710983at2"/>
<dbReference type="GO" id="GO:0003700">
    <property type="term" value="F:DNA-binding transcription factor activity"/>
    <property type="evidence" value="ECO:0007669"/>
    <property type="project" value="InterPro"/>
</dbReference>
<dbReference type="Pfam" id="PF08279">
    <property type="entry name" value="HTH_11"/>
    <property type="match status" value="1"/>
</dbReference>
<dbReference type="Pfam" id="PF00359">
    <property type="entry name" value="PTS_EIIA_2"/>
    <property type="match status" value="1"/>
</dbReference>
<feature type="domain" description="PRD" evidence="9">
    <location>
        <begin position="183"/>
        <end position="288"/>
    </location>
</feature>
<dbReference type="Gene3D" id="1.10.1790.10">
    <property type="entry name" value="PRD domain"/>
    <property type="match status" value="2"/>
</dbReference>
<name>A0A1H3UV91_9BACI</name>
<dbReference type="SUPFAM" id="SSF63520">
    <property type="entry name" value="PTS-regulatory domain, PRD"/>
    <property type="match status" value="2"/>
</dbReference>
<dbReference type="InterPro" id="IPR050661">
    <property type="entry name" value="BglG_antiterminators"/>
</dbReference>
<evidence type="ECO:0000256" key="4">
    <source>
        <dbReference type="ARBA" id="ARBA00023159"/>
    </source>
</evidence>
<dbReference type="Proteomes" id="UP000198935">
    <property type="component" value="Unassembled WGS sequence"/>
</dbReference>
<dbReference type="Gene3D" id="1.10.10.10">
    <property type="entry name" value="Winged helix-like DNA-binding domain superfamily/Winged helix DNA-binding domain"/>
    <property type="match status" value="1"/>
</dbReference>
<evidence type="ECO:0000313" key="10">
    <source>
        <dbReference type="EMBL" id="SDZ65729.1"/>
    </source>
</evidence>
<dbReference type="GO" id="GO:0008982">
    <property type="term" value="F:protein-N(PI)-phosphohistidine-sugar phosphotransferase activity"/>
    <property type="evidence" value="ECO:0007669"/>
    <property type="project" value="InterPro"/>
</dbReference>
<sequence>MNSRMETILKQLMAAQIPITSEQLAAQIQVTSRTIRNDIKLLDELLRRHGAAVVSLKSKGYKLIVSDEGLFKQLLKHIVESEGKAVPVEPEDRVRFLVRKLLLQDQYIKLDDIADELFISRSTLQKDLRDVKVIIEKYGLSLQKKPNFGLKLEGAEVSIRFCMAEYLFDRTNEGADMKQSLPILASDEMDVIRESIIKKIKKYHVVLSDISLKNLMIHLAIACKRVREENYVRLVAGEMENIAQRKEFVIAKEIISAIEERLEVRFPEYEAGYAAMHLLGTRLLLTPSEAKKNIKKYIDPAIFSLAYKMVEEVDRKLDLGIREDKELIAALTLHLKPAIHRYKYKMNLRNPMLEAIKANYPLAFEAGVIAGRMIQSEIDIQIDDNEIGYLALHLGAAIERGKMTTKPKKCLVVCATGVGSTQLLYYKLRSHFGNELQIVGTTEYYNLKKHSLTDIDFVISTIPIADDLGVPSVVVSTILGGADLGKIRQLIRNSGGVVEKYLIEKYVFLQKSFPTREKVIEFLGKKLVEDEIVDKTFVQSVIDREAVSPTSFGNLVAIPHPMTPQTNKTFWAICTLKKPIDWGGKQVQLVCLLNINKNNNSDLKPMYEKLVSIVDDLQVVQQLVQCKSFNQLAALIKDKNN</sequence>
<evidence type="ECO:0000256" key="2">
    <source>
        <dbReference type="ARBA" id="ARBA00022737"/>
    </source>
</evidence>
<dbReference type="Gene3D" id="3.40.50.2300">
    <property type="match status" value="1"/>
</dbReference>
<dbReference type="InterPro" id="IPR036390">
    <property type="entry name" value="WH_DNA-bd_sf"/>
</dbReference>
<protein>
    <submittedName>
        <fullName evidence="10">Lichenan operon transcriptional antiterminator</fullName>
    </submittedName>
</protein>
<keyword evidence="11" id="KW-1185">Reference proteome</keyword>
<dbReference type="InterPro" id="IPR013196">
    <property type="entry name" value="HTH_11"/>
</dbReference>
<dbReference type="InterPro" id="IPR036388">
    <property type="entry name" value="WH-like_DNA-bd_sf"/>
</dbReference>
<evidence type="ECO:0000256" key="3">
    <source>
        <dbReference type="ARBA" id="ARBA00023015"/>
    </source>
</evidence>
<feature type="domain" description="PTS EIIA type-2" evidence="7">
    <location>
        <begin position="500"/>
        <end position="639"/>
    </location>
</feature>
<organism evidence="10 11">
    <name type="scientific">Evansella caseinilytica</name>
    <dbReference type="NCBI Taxonomy" id="1503961"/>
    <lineage>
        <taxon>Bacteria</taxon>
        <taxon>Bacillati</taxon>
        <taxon>Bacillota</taxon>
        <taxon>Bacilli</taxon>
        <taxon>Bacillales</taxon>
        <taxon>Bacillaceae</taxon>
        <taxon>Evansella</taxon>
    </lineage>
</organism>
<feature type="domain" description="HTH deoR-type" evidence="6">
    <location>
        <begin position="2"/>
        <end position="54"/>
    </location>
</feature>
<accession>A0A1H3UV91</accession>
<evidence type="ECO:0000259" key="6">
    <source>
        <dbReference type="PROSITE" id="PS51000"/>
    </source>
</evidence>
<keyword evidence="4" id="KW-0010">Activator</keyword>
<dbReference type="InterPro" id="IPR036095">
    <property type="entry name" value="PTS_EIIB-like_sf"/>
</dbReference>
<dbReference type="GO" id="GO:0009401">
    <property type="term" value="P:phosphoenolpyruvate-dependent sugar phosphotransferase system"/>
    <property type="evidence" value="ECO:0007669"/>
    <property type="project" value="InterPro"/>
</dbReference>
<dbReference type="PROSITE" id="PS51372">
    <property type="entry name" value="PRD_2"/>
    <property type="match status" value="2"/>
</dbReference>
<dbReference type="Pfam" id="PF00874">
    <property type="entry name" value="PRD"/>
    <property type="match status" value="2"/>
</dbReference>
<dbReference type="InterPro" id="IPR011608">
    <property type="entry name" value="PRD"/>
</dbReference>
<dbReference type="PANTHER" id="PTHR30185:SF13">
    <property type="entry name" value="LICABCH OPERON REGULATOR-RELATED"/>
    <property type="match status" value="1"/>
</dbReference>
<evidence type="ECO:0000313" key="11">
    <source>
        <dbReference type="Proteomes" id="UP000198935"/>
    </source>
</evidence>
<evidence type="ECO:0000259" key="7">
    <source>
        <dbReference type="PROSITE" id="PS51094"/>
    </source>
</evidence>
<keyword evidence="5" id="KW-0804">Transcription</keyword>
<feature type="domain" description="PTS EIIB type-2" evidence="8">
    <location>
        <begin position="408"/>
        <end position="499"/>
    </location>
</feature>
<dbReference type="InterPro" id="IPR016152">
    <property type="entry name" value="PTrfase/Anion_transptr"/>
</dbReference>
<proteinExistence type="predicted"/>
<keyword evidence="2" id="KW-0677">Repeat</keyword>
<keyword evidence="3" id="KW-0805">Transcription regulation</keyword>
<dbReference type="SUPFAM" id="SSF52794">
    <property type="entry name" value="PTS system IIB component-like"/>
    <property type="match status" value="1"/>
</dbReference>
<dbReference type="PANTHER" id="PTHR30185">
    <property type="entry name" value="CRYPTIC BETA-GLUCOSIDE BGL OPERON ANTITERMINATOR"/>
    <property type="match status" value="1"/>
</dbReference>
<feature type="domain" description="PRD" evidence="9">
    <location>
        <begin position="297"/>
        <end position="404"/>
    </location>
</feature>